<organism evidence="1 2">
    <name type="scientific">Caerostris extrusa</name>
    <name type="common">Bark spider</name>
    <name type="synonym">Caerostris bankana</name>
    <dbReference type="NCBI Taxonomy" id="172846"/>
    <lineage>
        <taxon>Eukaryota</taxon>
        <taxon>Metazoa</taxon>
        <taxon>Ecdysozoa</taxon>
        <taxon>Arthropoda</taxon>
        <taxon>Chelicerata</taxon>
        <taxon>Arachnida</taxon>
        <taxon>Araneae</taxon>
        <taxon>Araneomorphae</taxon>
        <taxon>Entelegynae</taxon>
        <taxon>Araneoidea</taxon>
        <taxon>Araneidae</taxon>
        <taxon>Caerostris</taxon>
    </lineage>
</organism>
<reference evidence="1 2" key="1">
    <citation type="submission" date="2021-06" db="EMBL/GenBank/DDBJ databases">
        <title>Caerostris extrusa draft genome.</title>
        <authorList>
            <person name="Kono N."/>
            <person name="Arakawa K."/>
        </authorList>
    </citation>
    <scope>NUCLEOTIDE SEQUENCE [LARGE SCALE GENOMIC DNA]</scope>
</reference>
<name>A0AAV4TA99_CAEEX</name>
<dbReference type="AlphaFoldDB" id="A0AAV4TA99"/>
<dbReference type="Proteomes" id="UP001054945">
    <property type="component" value="Unassembled WGS sequence"/>
</dbReference>
<evidence type="ECO:0008006" key="3">
    <source>
        <dbReference type="Google" id="ProtNLM"/>
    </source>
</evidence>
<gene>
    <name evidence="1" type="ORF">CEXT_87211</name>
</gene>
<evidence type="ECO:0000313" key="2">
    <source>
        <dbReference type="Proteomes" id="UP001054945"/>
    </source>
</evidence>
<accession>A0AAV4TA99</accession>
<dbReference type="Gene3D" id="3.30.420.10">
    <property type="entry name" value="Ribonuclease H-like superfamily/Ribonuclease H"/>
    <property type="match status" value="1"/>
</dbReference>
<proteinExistence type="predicted"/>
<evidence type="ECO:0000313" key="1">
    <source>
        <dbReference type="EMBL" id="GIY41690.1"/>
    </source>
</evidence>
<protein>
    <recommendedName>
        <fullName evidence="3">RNase H type-1 domain-containing protein</fullName>
    </recommendedName>
</protein>
<keyword evidence="2" id="KW-1185">Reference proteome</keyword>
<sequence>MNSRVGGAFVVYNKGVEIFSHGFRLSDHDTVYSAERMAIDATIDFVIANHIPISSIISDSRSVLQALAMTFRPSPHPPSSPTQGRDKGYRRLYGLRGGALPPPCPVFSAKQKDRAAQKVFRLSNRHSLVNAGSN</sequence>
<dbReference type="EMBL" id="BPLR01010739">
    <property type="protein sequence ID" value="GIY41690.1"/>
    <property type="molecule type" value="Genomic_DNA"/>
</dbReference>
<dbReference type="InterPro" id="IPR036397">
    <property type="entry name" value="RNaseH_sf"/>
</dbReference>
<dbReference type="GO" id="GO:0003676">
    <property type="term" value="F:nucleic acid binding"/>
    <property type="evidence" value="ECO:0007669"/>
    <property type="project" value="InterPro"/>
</dbReference>
<comment type="caution">
    <text evidence="1">The sequence shown here is derived from an EMBL/GenBank/DDBJ whole genome shotgun (WGS) entry which is preliminary data.</text>
</comment>